<organism evidence="7 8">
    <name type="scientific">Ochrobactrum soli</name>
    <dbReference type="NCBI Taxonomy" id="2448455"/>
    <lineage>
        <taxon>Bacteria</taxon>
        <taxon>Pseudomonadati</taxon>
        <taxon>Pseudomonadota</taxon>
        <taxon>Alphaproteobacteria</taxon>
        <taxon>Hyphomicrobiales</taxon>
        <taxon>Brucellaceae</taxon>
        <taxon>Brucella/Ochrobactrum group</taxon>
        <taxon>Ochrobactrum</taxon>
    </lineage>
</organism>
<dbReference type="PROSITE" id="PS50850">
    <property type="entry name" value="MFS"/>
    <property type="match status" value="1"/>
</dbReference>
<feature type="region of interest" description="Disordered" evidence="4">
    <location>
        <begin position="1"/>
        <end position="21"/>
    </location>
</feature>
<dbReference type="GO" id="GO:0022857">
    <property type="term" value="F:transmembrane transporter activity"/>
    <property type="evidence" value="ECO:0007669"/>
    <property type="project" value="InterPro"/>
</dbReference>
<dbReference type="InterPro" id="IPR020846">
    <property type="entry name" value="MFS_dom"/>
</dbReference>
<accession>A0A2P9HFP7</accession>
<evidence type="ECO:0000313" key="8">
    <source>
        <dbReference type="Proteomes" id="UP000246073"/>
    </source>
</evidence>
<reference evidence="8" key="1">
    <citation type="submission" date="2017-12" db="EMBL/GenBank/DDBJ databases">
        <authorList>
            <person name="Diaz M."/>
        </authorList>
    </citation>
    <scope>NUCLEOTIDE SEQUENCE [LARGE SCALE GENOMIC DNA]</scope>
    <source>
        <strain evidence="8">FI11154</strain>
    </source>
</reference>
<feature type="domain" description="Major facilitator superfamily (MFS) profile" evidence="6">
    <location>
        <begin position="27"/>
        <end position="104"/>
    </location>
</feature>
<evidence type="ECO:0000259" key="6">
    <source>
        <dbReference type="PROSITE" id="PS50850"/>
    </source>
</evidence>
<evidence type="ECO:0000256" key="1">
    <source>
        <dbReference type="ARBA" id="ARBA00022692"/>
    </source>
</evidence>
<proteinExistence type="predicted"/>
<dbReference type="AlphaFoldDB" id="A0A2P9HFP7"/>
<dbReference type="Gene3D" id="1.20.1250.20">
    <property type="entry name" value="MFS general substrate transporter like domains"/>
    <property type="match status" value="1"/>
</dbReference>
<keyword evidence="3 5" id="KW-0472">Membrane</keyword>
<evidence type="ECO:0000256" key="2">
    <source>
        <dbReference type="ARBA" id="ARBA00022989"/>
    </source>
</evidence>
<evidence type="ECO:0000313" key="7">
    <source>
        <dbReference type="EMBL" id="SPL62620.1"/>
    </source>
</evidence>
<feature type="transmembrane region" description="Helical" evidence="5">
    <location>
        <begin position="27"/>
        <end position="45"/>
    </location>
</feature>
<keyword evidence="2 5" id="KW-1133">Transmembrane helix</keyword>
<protein>
    <submittedName>
        <fullName evidence="7">Permease</fullName>
    </submittedName>
</protein>
<dbReference type="InterPro" id="IPR036259">
    <property type="entry name" value="MFS_trans_sf"/>
</dbReference>
<evidence type="ECO:0000256" key="5">
    <source>
        <dbReference type="SAM" id="Phobius"/>
    </source>
</evidence>
<evidence type="ECO:0000256" key="4">
    <source>
        <dbReference type="SAM" id="MobiDB-lite"/>
    </source>
</evidence>
<sequence length="104" mass="11134">MSPAKSNPVAAPAQTADTAPPLDLKPAYFIAWLLCAIFYFYQYAVRSAPGVMQDELTAAWGGNHIGAMISAYYVAYAVMALVAGVLLDRYGAHRTIPYGSRSSA</sequence>
<evidence type="ECO:0000256" key="3">
    <source>
        <dbReference type="ARBA" id="ARBA00023136"/>
    </source>
</evidence>
<dbReference type="RefSeq" id="WP_210205558.1">
    <property type="nucleotide sequence ID" value="NZ_OOFM01000003.1"/>
</dbReference>
<dbReference type="EMBL" id="OOFM01000003">
    <property type="protein sequence ID" value="SPL62620.1"/>
    <property type="molecule type" value="Genomic_DNA"/>
</dbReference>
<keyword evidence="1 5" id="KW-0812">Transmembrane</keyword>
<gene>
    <name evidence="7" type="ORF">OHAE_5227</name>
</gene>
<feature type="compositionally biased region" description="Low complexity" evidence="4">
    <location>
        <begin position="8"/>
        <end position="21"/>
    </location>
</feature>
<dbReference type="Proteomes" id="UP000246073">
    <property type="component" value="Unassembled WGS sequence"/>
</dbReference>
<name>A0A2P9HFP7_9HYPH</name>
<feature type="transmembrane region" description="Helical" evidence="5">
    <location>
        <begin position="65"/>
        <end position="87"/>
    </location>
</feature>
<dbReference type="SUPFAM" id="SSF103473">
    <property type="entry name" value="MFS general substrate transporter"/>
    <property type="match status" value="1"/>
</dbReference>